<organism evidence="2">
    <name type="scientific">Triticum aestivum</name>
    <name type="common">Wheat</name>
    <dbReference type="NCBI Taxonomy" id="4565"/>
    <lineage>
        <taxon>Eukaryota</taxon>
        <taxon>Viridiplantae</taxon>
        <taxon>Streptophyta</taxon>
        <taxon>Embryophyta</taxon>
        <taxon>Tracheophyta</taxon>
        <taxon>Spermatophyta</taxon>
        <taxon>Magnoliopsida</taxon>
        <taxon>Liliopsida</taxon>
        <taxon>Poales</taxon>
        <taxon>Poaceae</taxon>
        <taxon>BOP clade</taxon>
        <taxon>Pooideae</taxon>
        <taxon>Triticodae</taxon>
        <taxon>Triticeae</taxon>
        <taxon>Triticinae</taxon>
        <taxon>Triticum</taxon>
    </lineage>
</organism>
<reference evidence="2" key="1">
    <citation type="submission" date="2018-08" db="EMBL/GenBank/DDBJ databases">
        <authorList>
            <person name="Rossello M."/>
        </authorList>
    </citation>
    <scope>NUCLEOTIDE SEQUENCE [LARGE SCALE GENOMIC DNA]</scope>
    <source>
        <strain evidence="2">cv. Chinese Spring</strain>
    </source>
</reference>
<dbReference type="OrthoDB" id="632669at2759"/>
<keyword evidence="3" id="KW-1185">Reference proteome</keyword>
<dbReference type="EnsemblPlants" id="TraesCS2A02G245400.1">
    <property type="protein sequence ID" value="TraesCS2A02G245400.1.cds1"/>
    <property type="gene ID" value="TraesCS2A02G245400"/>
</dbReference>
<dbReference type="Gramene" id="TraesCS2A02G245400.1">
    <property type="protein sequence ID" value="TraesCS2A02G245400.1.cds1"/>
    <property type="gene ID" value="TraesCS2A02G245400"/>
</dbReference>
<dbReference type="AlphaFoldDB" id="A0A3B6AWS0"/>
<dbReference type="Gramene" id="TraesCAD_scaffold_001766_01G000200.1">
    <property type="protein sequence ID" value="TraesCAD_scaffold_001766_01G000200.1"/>
    <property type="gene ID" value="TraesCAD_scaffold_001766_01G000200"/>
</dbReference>
<reference evidence="2" key="2">
    <citation type="submission" date="2018-10" db="UniProtKB">
        <authorList>
            <consortium name="EnsemblPlants"/>
        </authorList>
    </citation>
    <scope>IDENTIFICATION</scope>
</reference>
<dbReference type="Gramene" id="TraesCS2A03G0573800.1">
    <property type="protein sequence ID" value="TraesCS2A03G0573800.1.CDS1"/>
    <property type="gene ID" value="TraesCS2A03G0573800"/>
</dbReference>
<name>A0A3B6AWS0_WHEAT</name>
<dbReference type="Gramene" id="TraesWEE_scaffold_092358_01G000100.1">
    <property type="protein sequence ID" value="TraesWEE_scaffold_092358_01G000100.1"/>
    <property type="gene ID" value="TraesWEE_scaffold_092358_01G000100"/>
</dbReference>
<feature type="region of interest" description="Disordered" evidence="1">
    <location>
        <begin position="58"/>
        <end position="113"/>
    </location>
</feature>
<feature type="compositionally biased region" description="Basic and acidic residues" evidence="1">
    <location>
        <begin position="86"/>
        <end position="95"/>
    </location>
</feature>
<feature type="compositionally biased region" description="Acidic residues" evidence="1">
    <location>
        <begin position="62"/>
        <end position="78"/>
    </location>
</feature>
<evidence type="ECO:0000256" key="1">
    <source>
        <dbReference type="SAM" id="MobiDB-lite"/>
    </source>
</evidence>
<evidence type="ECO:0000313" key="2">
    <source>
        <dbReference type="EnsemblPlants" id="TraesCS2A02G245400.1.cds1"/>
    </source>
</evidence>
<proteinExistence type="predicted"/>
<accession>A0A3B6AWS0</accession>
<evidence type="ECO:0000313" key="3">
    <source>
        <dbReference type="Proteomes" id="UP000019116"/>
    </source>
</evidence>
<protein>
    <submittedName>
        <fullName evidence="2">Uncharacterized protein</fullName>
    </submittedName>
</protein>
<sequence length="113" mass="12941">MDLPSPHQVPSGPMTRARARALETEVTSLLSDFHFDAHETWLLPHMDTLCILRYHGEAKEQGEEEEEDGREDGDEEEDLLKVSRLRSTDEPRTSDDLQAPNVLPPPDDRHFHT</sequence>
<dbReference type="Gramene" id="TraesJAG2A03G00682020.1">
    <property type="protein sequence ID" value="TraesJAG2A03G00682020.1.CDS1"/>
    <property type="gene ID" value="TraesJAG2A03G00682020"/>
</dbReference>
<dbReference type="Proteomes" id="UP000019116">
    <property type="component" value="Chromosome 2A"/>
</dbReference>